<dbReference type="Pfam" id="PF12625">
    <property type="entry name" value="Arabinose_bd"/>
    <property type="match status" value="1"/>
</dbReference>
<dbReference type="GO" id="GO:0003700">
    <property type="term" value="F:DNA-binding transcription factor activity"/>
    <property type="evidence" value="ECO:0007669"/>
    <property type="project" value="InterPro"/>
</dbReference>
<evidence type="ECO:0000256" key="2">
    <source>
        <dbReference type="ARBA" id="ARBA00023125"/>
    </source>
</evidence>
<dbReference type="InterPro" id="IPR009057">
    <property type="entry name" value="Homeodomain-like_sf"/>
</dbReference>
<dbReference type="InterPro" id="IPR020449">
    <property type="entry name" value="Tscrpt_reg_AraC-type_HTH"/>
</dbReference>
<dbReference type="GO" id="GO:0005829">
    <property type="term" value="C:cytosol"/>
    <property type="evidence" value="ECO:0007669"/>
    <property type="project" value="TreeGrafter"/>
</dbReference>
<dbReference type="GO" id="GO:0000976">
    <property type="term" value="F:transcription cis-regulatory region binding"/>
    <property type="evidence" value="ECO:0007669"/>
    <property type="project" value="TreeGrafter"/>
</dbReference>
<sequence>MAHTPLINKAYLVIAQNLELAPSELLFKNTAIDLTDIDGSSFVEVGEAIQLVRNLINYGDEPNFATIFGTHLGAASHGPVGYAALSAPSVGKALSTFLEWFPIRADVYTSRVNETTDSFELIIQDNTGDDDFKGFFFEAFARALEILMTFILGQAPTNKTSIYFEMSDSGRKVWLEDAFDSLLYFKTQQNKLCIPKDIWFSVSPLFDRDSFEFNLAKCQQIMEERGHDSRLDLRIRQVIRKHFEQALVSSSPLPAPTQTVLSNMIFCSERTLIRKLKQLDTTYKQILEAERRRFAESLLMQPKYSILDIAQILGYSESANFCRAFKQWYGISPSQYRKTQ</sequence>
<dbReference type="Proteomes" id="UP000317839">
    <property type="component" value="Unassembled WGS sequence"/>
</dbReference>
<evidence type="ECO:0000256" key="3">
    <source>
        <dbReference type="ARBA" id="ARBA00023163"/>
    </source>
</evidence>
<dbReference type="EMBL" id="VIKR01000007">
    <property type="protein sequence ID" value="TQV70930.1"/>
    <property type="molecule type" value="Genomic_DNA"/>
</dbReference>
<dbReference type="PANTHER" id="PTHR47894">
    <property type="entry name" value="HTH-TYPE TRANSCRIPTIONAL REGULATOR GADX"/>
    <property type="match status" value="1"/>
</dbReference>
<keyword evidence="2" id="KW-0238">DNA-binding</keyword>
<dbReference type="Gene3D" id="1.10.10.60">
    <property type="entry name" value="Homeodomain-like"/>
    <property type="match status" value="1"/>
</dbReference>
<name>A0A545T143_9GAMM</name>
<proteinExistence type="predicted"/>
<dbReference type="RefSeq" id="WP_142944147.1">
    <property type="nucleotide sequence ID" value="NZ_VIKR01000007.1"/>
</dbReference>
<dbReference type="OrthoDB" id="6194859at2"/>
<evidence type="ECO:0000259" key="4">
    <source>
        <dbReference type="PROSITE" id="PS01124"/>
    </source>
</evidence>
<keyword evidence="3" id="KW-0804">Transcription</keyword>
<comment type="caution">
    <text evidence="5">The sequence shown here is derived from an EMBL/GenBank/DDBJ whole genome shotgun (WGS) entry which is preliminary data.</text>
</comment>
<evidence type="ECO:0000313" key="6">
    <source>
        <dbReference type="Proteomes" id="UP000317839"/>
    </source>
</evidence>
<keyword evidence="1" id="KW-0805">Transcription regulation</keyword>
<dbReference type="InterPro" id="IPR018060">
    <property type="entry name" value="HTH_AraC"/>
</dbReference>
<keyword evidence="6" id="KW-1185">Reference proteome</keyword>
<feature type="domain" description="HTH araC/xylS-type" evidence="4">
    <location>
        <begin position="233"/>
        <end position="339"/>
    </location>
</feature>
<dbReference type="AlphaFoldDB" id="A0A545T143"/>
<accession>A0A545T143</accession>
<evidence type="ECO:0000313" key="5">
    <source>
        <dbReference type="EMBL" id="TQV70930.1"/>
    </source>
</evidence>
<dbReference type="PROSITE" id="PS01124">
    <property type="entry name" value="HTH_ARAC_FAMILY_2"/>
    <property type="match status" value="1"/>
</dbReference>
<gene>
    <name evidence="5" type="ORF">FLL45_21625</name>
</gene>
<protein>
    <submittedName>
        <fullName evidence="5">AraC family transcriptional regulator</fullName>
    </submittedName>
</protein>
<dbReference type="SMART" id="SM00342">
    <property type="entry name" value="HTH_ARAC"/>
    <property type="match status" value="1"/>
</dbReference>
<dbReference type="InterPro" id="IPR032687">
    <property type="entry name" value="AraC-type_N"/>
</dbReference>
<reference evidence="5 6" key="1">
    <citation type="submission" date="2019-06" db="EMBL/GenBank/DDBJ databases">
        <title>Draft genome of Aliikangiella marina GYP-15.</title>
        <authorList>
            <person name="Wang G."/>
        </authorList>
    </citation>
    <scope>NUCLEOTIDE SEQUENCE [LARGE SCALE GENOMIC DNA]</scope>
    <source>
        <strain evidence="5 6">GYP-15</strain>
    </source>
</reference>
<dbReference type="PRINTS" id="PR00032">
    <property type="entry name" value="HTHARAC"/>
</dbReference>
<dbReference type="SUPFAM" id="SSF46689">
    <property type="entry name" value="Homeodomain-like"/>
    <property type="match status" value="1"/>
</dbReference>
<evidence type="ECO:0000256" key="1">
    <source>
        <dbReference type="ARBA" id="ARBA00023015"/>
    </source>
</evidence>
<dbReference type="Pfam" id="PF12833">
    <property type="entry name" value="HTH_18"/>
    <property type="match status" value="1"/>
</dbReference>
<dbReference type="PANTHER" id="PTHR47894:SF1">
    <property type="entry name" value="HTH-TYPE TRANSCRIPTIONAL REGULATOR VQSM"/>
    <property type="match status" value="1"/>
</dbReference>
<organism evidence="5 6">
    <name type="scientific">Aliikangiella marina</name>
    <dbReference type="NCBI Taxonomy" id="1712262"/>
    <lineage>
        <taxon>Bacteria</taxon>
        <taxon>Pseudomonadati</taxon>
        <taxon>Pseudomonadota</taxon>
        <taxon>Gammaproteobacteria</taxon>
        <taxon>Oceanospirillales</taxon>
        <taxon>Pleioneaceae</taxon>
        <taxon>Aliikangiella</taxon>
    </lineage>
</organism>